<organism evidence="2 3">
    <name type="scientific">Euplotes crassus</name>
    <dbReference type="NCBI Taxonomy" id="5936"/>
    <lineage>
        <taxon>Eukaryota</taxon>
        <taxon>Sar</taxon>
        <taxon>Alveolata</taxon>
        <taxon>Ciliophora</taxon>
        <taxon>Intramacronucleata</taxon>
        <taxon>Spirotrichea</taxon>
        <taxon>Hypotrichia</taxon>
        <taxon>Euplotida</taxon>
        <taxon>Euplotidae</taxon>
        <taxon>Moneuplotes</taxon>
    </lineage>
</organism>
<gene>
    <name evidence="2" type="ORF">ECRASSUSDP1_LOCUS26333</name>
</gene>
<reference evidence="2" key="1">
    <citation type="submission" date="2023-07" db="EMBL/GenBank/DDBJ databases">
        <authorList>
            <consortium name="AG Swart"/>
            <person name="Singh M."/>
            <person name="Singh A."/>
            <person name="Seah K."/>
            <person name="Emmerich C."/>
        </authorList>
    </citation>
    <scope>NUCLEOTIDE SEQUENCE</scope>
    <source>
        <strain evidence="2">DP1</strain>
    </source>
</reference>
<evidence type="ECO:0000256" key="1">
    <source>
        <dbReference type="SAM" id="MobiDB-lite"/>
    </source>
</evidence>
<protein>
    <submittedName>
        <fullName evidence="2">Uncharacterized protein</fullName>
    </submittedName>
</protein>
<proteinExistence type="predicted"/>
<keyword evidence="3" id="KW-1185">Reference proteome</keyword>
<dbReference type="Proteomes" id="UP001295684">
    <property type="component" value="Unassembled WGS sequence"/>
</dbReference>
<evidence type="ECO:0000313" key="3">
    <source>
        <dbReference type="Proteomes" id="UP001295684"/>
    </source>
</evidence>
<dbReference type="EMBL" id="CAMPGE010027143">
    <property type="protein sequence ID" value="CAI2384798.1"/>
    <property type="molecule type" value="Genomic_DNA"/>
</dbReference>
<name>A0AAD1Y4Y7_EUPCR</name>
<dbReference type="AlphaFoldDB" id="A0AAD1Y4Y7"/>
<accession>A0AAD1Y4Y7</accession>
<evidence type="ECO:0000313" key="2">
    <source>
        <dbReference type="EMBL" id="CAI2384798.1"/>
    </source>
</evidence>
<comment type="caution">
    <text evidence="2">The sequence shown here is derived from an EMBL/GenBank/DDBJ whole genome shotgun (WGS) entry which is preliminary data.</text>
</comment>
<feature type="region of interest" description="Disordered" evidence="1">
    <location>
        <begin position="72"/>
        <end position="95"/>
    </location>
</feature>
<sequence>MKTLNRKRKGLNQDQSGAILLTKIRTNKPMRSKTNGNSMQSFVFHGKEKISQSEISDEEIENIKMEEKSLMKPPKLAETPINILEKNSPSQKSPEVVIYPQSRNLKHLSNHQPLHRFYFMKIVNLEQ</sequence>